<keyword evidence="9" id="KW-0460">Magnesium</keyword>
<dbReference type="SUPFAM" id="SSF56112">
    <property type="entry name" value="Protein kinase-like (PK-like)"/>
    <property type="match status" value="1"/>
</dbReference>
<evidence type="ECO:0000256" key="9">
    <source>
        <dbReference type="RuleBase" id="RU361165"/>
    </source>
</evidence>
<dbReference type="InterPro" id="IPR003527">
    <property type="entry name" value="MAP_kinase_CS"/>
</dbReference>
<dbReference type="Gene3D" id="3.30.200.20">
    <property type="entry name" value="Phosphorylase Kinase, domain 1"/>
    <property type="match status" value="1"/>
</dbReference>
<dbReference type="AlphaFoldDB" id="A0AAV5SAX0"/>
<evidence type="ECO:0000256" key="5">
    <source>
        <dbReference type="ARBA" id="ARBA00022777"/>
    </source>
</evidence>
<dbReference type="PROSITE" id="PS50011">
    <property type="entry name" value="PROTEIN_KINASE_DOM"/>
    <property type="match status" value="1"/>
</dbReference>
<keyword evidence="12" id="KW-1185">Reference proteome</keyword>
<dbReference type="EMBL" id="BTGD01000025">
    <property type="protein sequence ID" value="GMM59008.1"/>
    <property type="molecule type" value="Genomic_DNA"/>
</dbReference>
<reference evidence="11 12" key="1">
    <citation type="journal article" date="2023" name="Elife">
        <title>Identification of key yeast species and microbe-microbe interactions impacting larval growth of Drosophila in the wild.</title>
        <authorList>
            <person name="Mure A."/>
            <person name="Sugiura Y."/>
            <person name="Maeda R."/>
            <person name="Honda K."/>
            <person name="Sakurai N."/>
            <person name="Takahashi Y."/>
            <person name="Watada M."/>
            <person name="Katoh T."/>
            <person name="Gotoh A."/>
            <person name="Gotoh Y."/>
            <person name="Taniguchi I."/>
            <person name="Nakamura K."/>
            <person name="Hayashi T."/>
            <person name="Katayama T."/>
            <person name="Uemura T."/>
            <person name="Hattori Y."/>
        </authorList>
    </citation>
    <scope>NUCLEOTIDE SEQUENCE [LARGE SCALE GENOMIC DNA]</scope>
    <source>
        <strain evidence="11 12">KH-74</strain>
    </source>
</reference>
<evidence type="ECO:0000256" key="4">
    <source>
        <dbReference type="ARBA" id="ARBA00022741"/>
    </source>
</evidence>
<organism evidence="11 12">
    <name type="scientific">Maudiozyma humilis</name>
    <name type="common">Sour dough yeast</name>
    <name type="synonym">Kazachstania humilis</name>
    <dbReference type="NCBI Taxonomy" id="51915"/>
    <lineage>
        <taxon>Eukaryota</taxon>
        <taxon>Fungi</taxon>
        <taxon>Dikarya</taxon>
        <taxon>Ascomycota</taxon>
        <taxon>Saccharomycotina</taxon>
        <taxon>Saccharomycetes</taxon>
        <taxon>Saccharomycetales</taxon>
        <taxon>Saccharomycetaceae</taxon>
        <taxon>Maudiozyma</taxon>
    </lineage>
</organism>
<dbReference type="Proteomes" id="UP001377567">
    <property type="component" value="Unassembled WGS sequence"/>
</dbReference>
<dbReference type="SMART" id="SM00220">
    <property type="entry name" value="S_TKc"/>
    <property type="match status" value="1"/>
</dbReference>
<evidence type="ECO:0000256" key="8">
    <source>
        <dbReference type="RuleBase" id="RU000304"/>
    </source>
</evidence>
<dbReference type="InterPro" id="IPR008271">
    <property type="entry name" value="Ser/Thr_kinase_AS"/>
</dbReference>
<evidence type="ECO:0000256" key="7">
    <source>
        <dbReference type="PROSITE-ProRule" id="PRU10141"/>
    </source>
</evidence>
<evidence type="ECO:0000256" key="1">
    <source>
        <dbReference type="ARBA" id="ARBA00012411"/>
    </source>
</evidence>
<dbReference type="InterPro" id="IPR050117">
    <property type="entry name" value="MAPK"/>
</dbReference>
<dbReference type="Pfam" id="PF00069">
    <property type="entry name" value="Pkinase"/>
    <property type="match status" value="1"/>
</dbReference>
<comment type="similarity">
    <text evidence="9">Belongs to the protein kinase superfamily. Ser/Thr protein kinase family. MAP kinase subfamily.</text>
</comment>
<dbReference type="InterPro" id="IPR017441">
    <property type="entry name" value="Protein_kinase_ATP_BS"/>
</dbReference>
<feature type="domain" description="Protein kinase" evidence="10">
    <location>
        <begin position="24"/>
        <end position="323"/>
    </location>
</feature>
<dbReference type="PROSITE" id="PS00108">
    <property type="entry name" value="PROTEIN_KINASE_ST"/>
    <property type="match status" value="1"/>
</dbReference>
<evidence type="ECO:0000256" key="3">
    <source>
        <dbReference type="ARBA" id="ARBA00022679"/>
    </source>
</evidence>
<protein>
    <recommendedName>
        <fullName evidence="1 9">Mitogen-activated protein kinase</fullName>
        <ecNumber evidence="1 9">2.7.11.24</ecNumber>
    </recommendedName>
</protein>
<feature type="binding site" evidence="7">
    <location>
        <position position="60"/>
    </location>
    <ligand>
        <name>ATP</name>
        <dbReference type="ChEBI" id="CHEBI:30616"/>
    </ligand>
</feature>
<dbReference type="GO" id="GO:0006950">
    <property type="term" value="P:response to stress"/>
    <property type="evidence" value="ECO:0007669"/>
    <property type="project" value="UniProtKB-ARBA"/>
</dbReference>
<comment type="cofactor">
    <cofactor evidence="9">
        <name>Mg(2+)</name>
        <dbReference type="ChEBI" id="CHEBI:18420"/>
    </cofactor>
</comment>
<comment type="caution">
    <text evidence="11">The sequence shown here is derived from an EMBL/GenBank/DDBJ whole genome shotgun (WGS) entry which is preliminary data.</text>
</comment>
<dbReference type="PANTHER" id="PTHR24055">
    <property type="entry name" value="MITOGEN-ACTIVATED PROTEIN KINASE"/>
    <property type="match status" value="1"/>
</dbReference>
<evidence type="ECO:0000256" key="6">
    <source>
        <dbReference type="ARBA" id="ARBA00022840"/>
    </source>
</evidence>
<dbReference type="PROSITE" id="PS01351">
    <property type="entry name" value="MAPK"/>
    <property type="match status" value="1"/>
</dbReference>
<accession>A0AAV5SAX0</accession>
<evidence type="ECO:0000256" key="2">
    <source>
        <dbReference type="ARBA" id="ARBA00022527"/>
    </source>
</evidence>
<dbReference type="InterPro" id="IPR011009">
    <property type="entry name" value="Kinase-like_dom_sf"/>
</dbReference>
<keyword evidence="4 7" id="KW-0547">Nucleotide-binding</keyword>
<dbReference type="FunFam" id="1.10.510.10:FF:000013">
    <property type="entry name" value="Mitogen-activated protein kinase"/>
    <property type="match status" value="1"/>
</dbReference>
<evidence type="ECO:0000313" key="12">
    <source>
        <dbReference type="Proteomes" id="UP001377567"/>
    </source>
</evidence>
<comment type="catalytic activity">
    <reaction evidence="9">
        <text>L-threonyl-[protein] + ATP = O-phospho-L-threonyl-[protein] + ADP + H(+)</text>
        <dbReference type="Rhea" id="RHEA:46608"/>
        <dbReference type="Rhea" id="RHEA-COMP:11060"/>
        <dbReference type="Rhea" id="RHEA-COMP:11605"/>
        <dbReference type="ChEBI" id="CHEBI:15378"/>
        <dbReference type="ChEBI" id="CHEBI:30013"/>
        <dbReference type="ChEBI" id="CHEBI:30616"/>
        <dbReference type="ChEBI" id="CHEBI:61977"/>
        <dbReference type="ChEBI" id="CHEBI:456216"/>
        <dbReference type="EC" id="2.7.11.24"/>
    </reaction>
</comment>
<dbReference type="PROSITE" id="PS00107">
    <property type="entry name" value="PROTEIN_KINASE_ATP"/>
    <property type="match status" value="1"/>
</dbReference>
<comment type="activity regulation">
    <text evidence="9">Activated by threonine and tyrosine phosphorylation.</text>
</comment>
<keyword evidence="3 9" id="KW-0808">Transferase</keyword>
<keyword evidence="5 9" id="KW-0418">Kinase</keyword>
<sequence>MPSDPIERTVYRVLNQDFIIQTGFKVKRLIGNGSYAVVCSAKYSDPGYIGGTSTSIAVKKVANVFQSALTCKRVLREILLLSHFRGHPNIVSLYDLDLVYNPMGVINGLYIYEELMDSDLDQIIKSEQELSNAHCQNFVYQILCGLKYMHSAGVLHRDLKPNNILVNANCQLKICDFGLSRGYSDDFSENSQFTTEYIASRWYRAPELMLNYQGYSKAIDVWSAGCIFGELLGRAPVFAGTDYVNQLNRILQILGTPPEQTLRQIRSRNVRAYIQQLGVVRGVSFSALFPNATPSAIDLLRQMLEFSPEVRITVEQALKHPYLEVWHDPADEPVCPEKVSFEFEKYQDMGTLRQLVEERVAEFRYIVRFILKE</sequence>
<dbReference type="InterPro" id="IPR000719">
    <property type="entry name" value="Prot_kinase_dom"/>
</dbReference>
<gene>
    <name evidence="11" type="ORF">DAKH74_056250</name>
</gene>
<dbReference type="GO" id="GO:0004707">
    <property type="term" value="F:MAP kinase activity"/>
    <property type="evidence" value="ECO:0007669"/>
    <property type="project" value="UniProtKB-EC"/>
</dbReference>
<proteinExistence type="inferred from homology"/>
<evidence type="ECO:0000259" key="10">
    <source>
        <dbReference type="PROSITE" id="PS50011"/>
    </source>
</evidence>
<keyword evidence="6 7" id="KW-0067">ATP-binding</keyword>
<evidence type="ECO:0000313" key="11">
    <source>
        <dbReference type="EMBL" id="GMM59008.1"/>
    </source>
</evidence>
<keyword evidence="2 8" id="KW-0723">Serine/threonine-protein kinase</keyword>
<dbReference type="EC" id="2.7.11.24" evidence="1 9"/>
<dbReference type="Gene3D" id="1.10.510.10">
    <property type="entry name" value="Transferase(Phosphotransferase) domain 1"/>
    <property type="match status" value="1"/>
</dbReference>
<dbReference type="GO" id="GO:0005524">
    <property type="term" value="F:ATP binding"/>
    <property type="evidence" value="ECO:0007669"/>
    <property type="project" value="UniProtKB-UniRule"/>
</dbReference>
<name>A0AAV5SAX0_MAUHU</name>